<evidence type="ECO:0000313" key="1">
    <source>
        <dbReference type="EMBL" id="CAK5026135.1"/>
    </source>
</evidence>
<protein>
    <submittedName>
        <fullName evidence="1">Uncharacterized protein</fullName>
    </submittedName>
</protein>
<keyword evidence="2" id="KW-1185">Reference proteome</keyword>
<evidence type="ECO:0000313" key="2">
    <source>
        <dbReference type="Proteomes" id="UP001497535"/>
    </source>
</evidence>
<gene>
    <name evidence="1" type="ORF">MENTE1834_LOCUS5990</name>
</gene>
<accession>A0ACB0Y157</accession>
<dbReference type="EMBL" id="CAVMJV010000004">
    <property type="protein sequence ID" value="CAK5026135.1"/>
    <property type="molecule type" value="Genomic_DNA"/>
</dbReference>
<reference evidence="1" key="1">
    <citation type="submission" date="2023-11" db="EMBL/GenBank/DDBJ databases">
        <authorList>
            <person name="Poullet M."/>
        </authorList>
    </citation>
    <scope>NUCLEOTIDE SEQUENCE</scope>
    <source>
        <strain evidence="1">E1834</strain>
    </source>
</reference>
<name>A0ACB0Y157_MELEN</name>
<organism evidence="1 2">
    <name type="scientific">Meloidogyne enterolobii</name>
    <name type="common">Root-knot nematode worm</name>
    <name type="synonym">Meloidogyne mayaguensis</name>
    <dbReference type="NCBI Taxonomy" id="390850"/>
    <lineage>
        <taxon>Eukaryota</taxon>
        <taxon>Metazoa</taxon>
        <taxon>Ecdysozoa</taxon>
        <taxon>Nematoda</taxon>
        <taxon>Chromadorea</taxon>
        <taxon>Rhabditida</taxon>
        <taxon>Tylenchina</taxon>
        <taxon>Tylenchomorpha</taxon>
        <taxon>Tylenchoidea</taxon>
        <taxon>Meloidogynidae</taxon>
        <taxon>Meloidogyninae</taxon>
        <taxon>Meloidogyne</taxon>
    </lineage>
</organism>
<sequence>MRQIGVYYTHYNNTNNTTNTNNISINLHNDYLEKQNIHQNLSIQTSFEQQQNNNNKMFIPASSSSSCSTFSSSPSVSPSPYMSPPVLRKEMEQDWGDVEKESNNVDVFVRMPKLEPEVLVEDNNDNNDVVFFPTKTTNESSEFNDKSPHRHIFLQPSLNSSKFFNLSSDISSSSTSSGIWSSPTEQQPLLIFSNKISKKEIQKNMKEKEETTNKNGKTSLKNIKKEKKEVGKEEVEMKPKRKYVRRKVKDLEEGKEVKEEKLIKRRRRKNLPKEENLKEEIKEETKEESVEIKEIKEEIREKEEENIIEKENKLERRKKLENVCGKKNCKTSCKTSLKIGCKTGCKTSFKTGCKTSCKTGCRASCKNYKTSLRNRRKTDENVQINSDLNVLKEAVGEKQAYLMRLRNRKEEEKKKNYKRSKLEDNEKLIIRRRKRKALLLANLKLSEISPDKRIGGERRSCRQLHISRKMVLFSSSSSASPSPSRTKLLPKPISKPPKPLNTPTSTIPTFTSQPSQFASNWRPIGLGVLKQLPLRRLPDSNEENVKQYFCFNSIRHKSESDVYIKLGDCVLVNSADFEEDIFVGRVLSIHYEPSERSLLLTLLWFYTGKQLPSLRLNNSGCSNFEDNELFASKHLDQVNADSVQGTTHVLTFSAYCRYKAQLALERLPAARRPPNWARPCPRFLQNVEEEVDDIMNDSNSTTQDTVFFCRSIFSIYSKRVRSKFLQLNTRSSADIKKSNGSLTTKSVLRTRRAQS</sequence>
<dbReference type="Proteomes" id="UP001497535">
    <property type="component" value="Unassembled WGS sequence"/>
</dbReference>
<comment type="caution">
    <text evidence="1">The sequence shown here is derived from an EMBL/GenBank/DDBJ whole genome shotgun (WGS) entry which is preliminary data.</text>
</comment>
<proteinExistence type="predicted"/>